<proteinExistence type="predicted"/>
<evidence type="ECO:0000256" key="1">
    <source>
        <dbReference type="SAM" id="MobiDB-lite"/>
    </source>
</evidence>
<evidence type="ECO:0000313" key="2">
    <source>
        <dbReference type="EMBL" id="QKM71831.1"/>
    </source>
</evidence>
<keyword evidence="3" id="KW-1185">Reference proteome</keyword>
<evidence type="ECO:0008006" key="4">
    <source>
        <dbReference type="Google" id="ProtNLM"/>
    </source>
</evidence>
<protein>
    <recommendedName>
        <fullName evidence="4">Secreted protein</fullName>
    </recommendedName>
</protein>
<dbReference type="Proteomes" id="UP000005940">
    <property type="component" value="Chromosome"/>
</dbReference>
<reference evidence="2 3" key="1">
    <citation type="journal article" date="2012" name="J. Bacteriol.">
        <title>Draft genome of Streptomyces tsukubaensis NRRL 18488, the producer of the clinically important immunosuppressant tacrolimus (FK506).</title>
        <authorList>
            <person name="Barreiro C."/>
            <person name="Prieto C."/>
            <person name="Sola-Landa A."/>
            <person name="Solera E."/>
            <person name="Martinez-Castro M."/>
            <person name="Perez-Redondo R."/>
            <person name="Garcia-Estrada C."/>
            <person name="Aparicio J.F."/>
            <person name="Fernandez-Martinez L.T."/>
            <person name="Santos-Aberturas J."/>
            <person name="Salehi-Najafabadi Z."/>
            <person name="Rodriguez-Garcia A."/>
            <person name="Tauch A."/>
            <person name="Martin J.F."/>
        </authorList>
    </citation>
    <scope>NUCLEOTIDE SEQUENCE [LARGE SCALE GENOMIC DNA]</scope>
    <source>
        <strain evidence="3">DSM 42081 / NBRC 108919 / NRRL 18488 / 9993</strain>
    </source>
</reference>
<gene>
    <name evidence="2" type="ORF">STSU_023850</name>
</gene>
<feature type="compositionally biased region" description="Low complexity" evidence="1">
    <location>
        <begin position="9"/>
        <end position="20"/>
    </location>
</feature>
<organism evidence="2 3">
    <name type="scientific">Streptomyces tsukubensis (strain DSM 42081 / NBRC 108919 / NRRL 18488 / 9993)</name>
    <dbReference type="NCBI Taxonomy" id="1114943"/>
    <lineage>
        <taxon>Bacteria</taxon>
        <taxon>Bacillati</taxon>
        <taxon>Actinomycetota</taxon>
        <taxon>Actinomycetes</taxon>
        <taxon>Kitasatosporales</taxon>
        <taxon>Streptomycetaceae</taxon>
        <taxon>Streptomyces</taxon>
    </lineage>
</organism>
<evidence type="ECO:0000313" key="3">
    <source>
        <dbReference type="Proteomes" id="UP000005940"/>
    </source>
</evidence>
<dbReference type="AlphaFoldDB" id="A0A7G3UQX5"/>
<dbReference type="EMBL" id="CP029159">
    <property type="protein sequence ID" value="QKM71831.1"/>
    <property type="molecule type" value="Genomic_DNA"/>
</dbReference>
<feature type="region of interest" description="Disordered" evidence="1">
    <location>
        <begin position="9"/>
        <end position="38"/>
    </location>
</feature>
<name>A0A7G3UQX5_STRT9</name>
<sequence>MAVTALTLAGPGTPPAVAGPDRPAVATGSAAATSPHLRNPGTAEGIFAVVPGAEEVRAAGPCSGKLARRVVFRTGELRVYKSRRYACAITHAKSPGTPRQMVLSIQAHGGRPVVDRGRYTRQAGPRSVHALNRCVRASGSVGGYGGSTGWILC</sequence>
<accession>A0A7G3UQX5</accession>